<dbReference type="AlphaFoldDB" id="U4U4W3"/>
<protein>
    <submittedName>
        <fullName evidence="1">Uncharacterized protein</fullName>
    </submittedName>
</protein>
<dbReference type="SMART" id="SM00320">
    <property type="entry name" value="WD40"/>
    <property type="match status" value="3"/>
</dbReference>
<dbReference type="GO" id="GO:0005737">
    <property type="term" value="C:cytoplasm"/>
    <property type="evidence" value="ECO:0007669"/>
    <property type="project" value="TreeGrafter"/>
</dbReference>
<gene>
    <name evidence="1" type="ORF">D910_06302</name>
</gene>
<sequence>MALAVCARDVKFYDWPSFHFMGAYEVPAEYLSVKGISWCCDGSNLLVINSKGEPLLITAPAKSQTKISIHKCVPVVNVFAGVFAKKRSNDLALGLENGEVNRFDLQTKEFVRYKKLPSGIQNLDMSADDQNLLAGCFDGHIFLYDTKGTPSASLMVPNSYSLSTALFSNYSKLVGGASKDGSFAVWNAETTDLEFACKEHTSRITDLGFLENTVTTVGTDGFLCIFDLRTSSLISKNNLDGALSSLAYFPGSYDLAVGTYNQLRSYDVRNLNTPIRTLLVNNGGHIKSIAASPRGLEIAQSSLDKTVPASGDFSIPSNYPSSGRLQEFEAKAAKPSRTYKQSEVQELEKFINDYMKYISMQFAEKMAQSFYGLRISTSKQFICMGEKMDESWKNFISYLRFAGESDKGSTFCSKDSLKDKGK</sequence>
<evidence type="ECO:0000313" key="1">
    <source>
        <dbReference type="EMBL" id="ERL88924.1"/>
    </source>
</evidence>
<dbReference type="GO" id="GO:0007020">
    <property type="term" value="P:microtubule nucleation"/>
    <property type="evidence" value="ECO:0007669"/>
    <property type="project" value="TreeGrafter"/>
</dbReference>
<dbReference type="Gene3D" id="2.130.10.10">
    <property type="entry name" value="YVTN repeat-like/Quinoprotein amine dehydrogenase"/>
    <property type="match status" value="2"/>
</dbReference>
<dbReference type="InterPro" id="IPR015943">
    <property type="entry name" value="WD40/YVTN_repeat-like_dom_sf"/>
</dbReference>
<dbReference type="PANTHER" id="PTHR44414">
    <property type="entry name" value="PROTEIN NEDD1"/>
    <property type="match status" value="1"/>
</dbReference>
<accession>U4U4W3</accession>
<dbReference type="EMBL" id="KB632114">
    <property type="protein sequence ID" value="ERL88924.1"/>
    <property type="molecule type" value="Genomic_DNA"/>
</dbReference>
<dbReference type="GO" id="GO:0005814">
    <property type="term" value="C:centriole"/>
    <property type="evidence" value="ECO:0007669"/>
    <property type="project" value="TreeGrafter"/>
</dbReference>
<name>U4U4W3_DENPD</name>
<evidence type="ECO:0000313" key="2">
    <source>
        <dbReference type="Proteomes" id="UP000030742"/>
    </source>
</evidence>
<dbReference type="GO" id="GO:0005813">
    <property type="term" value="C:centrosome"/>
    <property type="evidence" value="ECO:0007669"/>
    <property type="project" value="TreeGrafter"/>
</dbReference>
<proteinExistence type="predicted"/>
<dbReference type="SUPFAM" id="SSF50978">
    <property type="entry name" value="WD40 repeat-like"/>
    <property type="match status" value="1"/>
</dbReference>
<dbReference type="InterPro" id="IPR036322">
    <property type="entry name" value="WD40_repeat_dom_sf"/>
</dbReference>
<dbReference type="Proteomes" id="UP000030742">
    <property type="component" value="Unassembled WGS sequence"/>
</dbReference>
<dbReference type="PANTHER" id="PTHR44414:SF1">
    <property type="entry name" value="PROTEIN NEDD1"/>
    <property type="match status" value="1"/>
</dbReference>
<dbReference type="STRING" id="77166.U4U4W3"/>
<dbReference type="GO" id="GO:0043015">
    <property type="term" value="F:gamma-tubulin binding"/>
    <property type="evidence" value="ECO:0007669"/>
    <property type="project" value="TreeGrafter"/>
</dbReference>
<organism evidence="1 2">
    <name type="scientific">Dendroctonus ponderosae</name>
    <name type="common">Mountain pine beetle</name>
    <dbReference type="NCBI Taxonomy" id="77166"/>
    <lineage>
        <taxon>Eukaryota</taxon>
        <taxon>Metazoa</taxon>
        <taxon>Ecdysozoa</taxon>
        <taxon>Arthropoda</taxon>
        <taxon>Hexapoda</taxon>
        <taxon>Insecta</taxon>
        <taxon>Pterygota</taxon>
        <taxon>Neoptera</taxon>
        <taxon>Endopterygota</taxon>
        <taxon>Coleoptera</taxon>
        <taxon>Polyphaga</taxon>
        <taxon>Cucujiformia</taxon>
        <taxon>Curculionidae</taxon>
        <taxon>Scolytinae</taxon>
        <taxon>Dendroctonus</taxon>
    </lineage>
</organism>
<dbReference type="InterPro" id="IPR001680">
    <property type="entry name" value="WD40_rpt"/>
</dbReference>
<dbReference type="InterPro" id="IPR052818">
    <property type="entry name" value="NEDD1_Spindle_Assembly"/>
</dbReference>
<dbReference type="Pfam" id="PF00400">
    <property type="entry name" value="WD40"/>
    <property type="match status" value="1"/>
</dbReference>
<dbReference type="GO" id="GO:0036064">
    <property type="term" value="C:ciliary basal body"/>
    <property type="evidence" value="ECO:0007669"/>
    <property type="project" value="TreeGrafter"/>
</dbReference>
<dbReference type="GO" id="GO:0000278">
    <property type="term" value="P:mitotic cell cycle"/>
    <property type="evidence" value="ECO:0007669"/>
    <property type="project" value="TreeGrafter"/>
</dbReference>
<reference evidence="1 2" key="1">
    <citation type="journal article" date="2013" name="Genome Biol.">
        <title>Draft genome of the mountain pine beetle, Dendroctonus ponderosae Hopkins, a major forest pest.</title>
        <authorList>
            <person name="Keeling C.I."/>
            <person name="Yuen M.M."/>
            <person name="Liao N.Y."/>
            <person name="Docking T.R."/>
            <person name="Chan S.K."/>
            <person name="Taylor G.A."/>
            <person name="Palmquist D.L."/>
            <person name="Jackman S.D."/>
            <person name="Nguyen A."/>
            <person name="Li M."/>
            <person name="Henderson H."/>
            <person name="Janes J.K."/>
            <person name="Zhao Y."/>
            <person name="Pandoh P."/>
            <person name="Moore R."/>
            <person name="Sperling F.A."/>
            <person name="Huber D.P."/>
            <person name="Birol I."/>
            <person name="Jones S.J."/>
            <person name="Bohlmann J."/>
        </authorList>
    </citation>
    <scope>NUCLEOTIDE SEQUENCE</scope>
</reference>
<dbReference type="OrthoDB" id="1602884at2759"/>
<dbReference type="GO" id="GO:0000922">
    <property type="term" value="C:spindle pole"/>
    <property type="evidence" value="ECO:0007669"/>
    <property type="project" value="TreeGrafter"/>
</dbReference>